<organism evidence="1 2">
    <name type="scientific">Lentinula raphanica</name>
    <dbReference type="NCBI Taxonomy" id="153919"/>
    <lineage>
        <taxon>Eukaryota</taxon>
        <taxon>Fungi</taxon>
        <taxon>Dikarya</taxon>
        <taxon>Basidiomycota</taxon>
        <taxon>Agaricomycotina</taxon>
        <taxon>Agaricomycetes</taxon>
        <taxon>Agaricomycetidae</taxon>
        <taxon>Agaricales</taxon>
        <taxon>Marasmiineae</taxon>
        <taxon>Omphalotaceae</taxon>
        <taxon>Lentinula</taxon>
    </lineage>
</organism>
<reference evidence="1" key="1">
    <citation type="submission" date="2022-08" db="EMBL/GenBank/DDBJ databases">
        <authorList>
            <consortium name="DOE Joint Genome Institute"/>
            <person name="Min B."/>
            <person name="Riley R."/>
            <person name="Sierra-Patev S."/>
            <person name="Naranjo-Ortiz M."/>
            <person name="Looney B."/>
            <person name="Konkel Z."/>
            <person name="Slot J.C."/>
            <person name="Sakamoto Y."/>
            <person name="Steenwyk J.L."/>
            <person name="Rokas A."/>
            <person name="Carro J."/>
            <person name="Camarero S."/>
            <person name="Ferreira P."/>
            <person name="Molpeceres G."/>
            <person name="Ruiz-Duenas F.J."/>
            <person name="Serrano A."/>
            <person name="Henrissat B."/>
            <person name="Drula E."/>
            <person name="Hughes K.W."/>
            <person name="Mata J.L."/>
            <person name="Ishikawa N.K."/>
            <person name="Vargas-Isla R."/>
            <person name="Ushijima S."/>
            <person name="Smith C.A."/>
            <person name="Ahrendt S."/>
            <person name="Andreopoulos W."/>
            <person name="He G."/>
            <person name="Labutti K."/>
            <person name="Lipzen A."/>
            <person name="Ng V."/>
            <person name="Sandor L."/>
            <person name="Barry K."/>
            <person name="Martinez A.T."/>
            <person name="Xiao Y."/>
            <person name="Gibbons J.G."/>
            <person name="Terashima K."/>
            <person name="Hibbett D.S."/>
            <person name="Grigoriev I.V."/>
        </authorList>
    </citation>
    <scope>NUCLEOTIDE SEQUENCE</scope>
    <source>
        <strain evidence="1">TFB9207</strain>
    </source>
</reference>
<accession>A0AA38PCZ6</accession>
<comment type="caution">
    <text evidence="1">The sequence shown here is derived from an EMBL/GenBank/DDBJ whole genome shotgun (WGS) entry which is preliminary data.</text>
</comment>
<evidence type="ECO:0000313" key="1">
    <source>
        <dbReference type="EMBL" id="KAJ3840637.1"/>
    </source>
</evidence>
<evidence type="ECO:0000313" key="2">
    <source>
        <dbReference type="Proteomes" id="UP001163846"/>
    </source>
</evidence>
<protein>
    <submittedName>
        <fullName evidence="1">Uncharacterized protein</fullName>
    </submittedName>
</protein>
<gene>
    <name evidence="1" type="ORF">F5878DRAFT_518538</name>
</gene>
<sequence length="53" mass="6046">PDTEEGRKSWEQDIREWARRFGQNVRFSDQTVMPLTPGTAPVCSGECFRCGRG</sequence>
<dbReference type="AlphaFoldDB" id="A0AA38PCZ6"/>
<proteinExistence type="predicted"/>
<feature type="non-terminal residue" evidence="1">
    <location>
        <position position="1"/>
    </location>
</feature>
<dbReference type="EMBL" id="MU806070">
    <property type="protein sequence ID" value="KAJ3840637.1"/>
    <property type="molecule type" value="Genomic_DNA"/>
</dbReference>
<keyword evidence="2" id="KW-1185">Reference proteome</keyword>
<name>A0AA38PCZ6_9AGAR</name>
<feature type="non-terminal residue" evidence="1">
    <location>
        <position position="53"/>
    </location>
</feature>
<dbReference type="Proteomes" id="UP001163846">
    <property type="component" value="Unassembled WGS sequence"/>
</dbReference>